<dbReference type="Ensembl" id="ENSSSCT00035036037.1">
    <property type="protein sequence ID" value="ENSSSCP00035014321.1"/>
    <property type="gene ID" value="ENSSSCG00035027248.1"/>
</dbReference>
<evidence type="ECO:0000256" key="11">
    <source>
        <dbReference type="ARBA" id="ARBA00022737"/>
    </source>
</evidence>
<proteinExistence type="predicted"/>
<comment type="subcellular location">
    <subcellularLocation>
        <location evidence="1">Cell projection</location>
        <location evidence="1">Podosome</location>
    </subcellularLocation>
    <subcellularLocation>
        <location evidence="2">Cytoplasm</location>
    </subcellularLocation>
    <subcellularLocation>
        <location evidence="3">Nucleus</location>
        <location evidence="3">Nucleoplasm</location>
    </subcellularLocation>
</comment>
<feature type="domain" description="K Homology" evidence="23">
    <location>
        <begin position="362"/>
        <end position="432"/>
    </location>
</feature>
<dbReference type="SUPFAM" id="SSF54791">
    <property type="entry name" value="Eukaryotic type KH-domain (KH-domain type I)"/>
    <property type="match status" value="3"/>
</dbReference>
<feature type="region of interest" description="Disordered" evidence="22">
    <location>
        <begin position="1"/>
        <end position="37"/>
    </location>
</feature>
<feature type="compositionally biased region" description="Basic and acidic residues" evidence="22">
    <location>
        <begin position="252"/>
        <end position="261"/>
    </location>
</feature>
<evidence type="ECO:0000256" key="19">
    <source>
        <dbReference type="ARBA" id="ARBA00023274"/>
    </source>
</evidence>
<dbReference type="Ensembl" id="ENSSSCT00055027438.1">
    <property type="protein sequence ID" value="ENSSSCP00055021835.1"/>
    <property type="gene ID" value="ENSSSCG00055013828.1"/>
</dbReference>
<dbReference type="Ensembl" id="ENSSSCT00060032208.1">
    <property type="protein sequence ID" value="ENSSSCP00060013815.1"/>
    <property type="gene ID" value="ENSSSCG00060023705.1"/>
</dbReference>
<keyword evidence="7" id="KW-0678">Repressor</keyword>
<dbReference type="GO" id="GO:0006355">
    <property type="term" value="P:regulation of DNA-templated transcription"/>
    <property type="evidence" value="ECO:0007669"/>
    <property type="project" value="UniProtKB-ARBA"/>
</dbReference>
<dbReference type="Pfam" id="PF08067">
    <property type="entry name" value="ROKNT"/>
    <property type="match status" value="1"/>
</dbReference>
<sequence length="439" mass="48517">METEQPEETFPNTETNGEFGKRPAEDMEEEQAFKRSRNTDEMVELRILLQSKNAGAVIGKGGKNIKALRTDYNASVSVPDSSGPERILSISADIETIGEILKKIIPTLEEYQHYKGSDFDCELRLLIHQSLAGGIIGVKGAKIKELRENTQTTIKLFQECCPQSTDRVVLIGGKPDRDVECIKIILDLISESPIKGRAQPYDPNFYDETYDYGGFTMMFDDRRGRPVGFPMRGRGGFDRMPPGRGGRPMPPSRRDYDDMSPRRGPPPPPPGRGGRGGSRARNLPLPPPPPPRGGDLMAYDRRGRPGDRYDGMVGFSADETWDSAIDTWSPSEWQMAYEPQGGSGYDYSYAGGRGSYGDLGGPIITTQVTIPKDLAGSIIGKGGQRIKQIRHESGASIKIDEPLEGSEDRIITITGTQDQIQNAQYLLQNSVKQYSGKFF</sequence>
<evidence type="ECO:0000256" key="13">
    <source>
        <dbReference type="ARBA" id="ARBA00023015"/>
    </source>
</evidence>
<dbReference type="InterPro" id="IPR036612">
    <property type="entry name" value="KH_dom_type_1_sf"/>
</dbReference>
<dbReference type="SMART" id="SM00322">
    <property type="entry name" value="KH"/>
    <property type="match status" value="3"/>
</dbReference>
<keyword evidence="6" id="KW-0963">Cytoplasm</keyword>
<dbReference type="GO" id="GO:0005654">
    <property type="term" value="C:nucleoplasm"/>
    <property type="evidence" value="ECO:0007669"/>
    <property type="project" value="UniProtKB-SubCell"/>
</dbReference>
<keyword evidence="15" id="KW-0010">Activator</keyword>
<dbReference type="CDD" id="cd22432">
    <property type="entry name" value="KH-I_HNRNPK_rpt1"/>
    <property type="match status" value="1"/>
</dbReference>
<feature type="domain" description="K Homology" evidence="23">
    <location>
        <begin position="119"/>
        <end position="190"/>
    </location>
</feature>
<accession>A0A8D0Y521</accession>
<keyword evidence="17" id="KW-0508">mRNA splicing</keyword>
<dbReference type="GO" id="GO:0005681">
    <property type="term" value="C:spliceosomal complex"/>
    <property type="evidence" value="ECO:0007669"/>
    <property type="project" value="UniProtKB-KW"/>
</dbReference>
<reference evidence="24" key="1">
    <citation type="submission" date="2025-05" db="UniProtKB">
        <authorList>
            <consortium name="Ensembl"/>
        </authorList>
    </citation>
    <scope>IDENTIFICATION</scope>
</reference>
<dbReference type="GO" id="GO:0003723">
    <property type="term" value="F:RNA binding"/>
    <property type="evidence" value="ECO:0007669"/>
    <property type="project" value="UniProtKB-UniRule"/>
</dbReference>
<keyword evidence="13" id="KW-0805">Transcription regulation</keyword>
<evidence type="ECO:0000256" key="12">
    <source>
        <dbReference type="ARBA" id="ARBA00022884"/>
    </source>
</evidence>
<evidence type="ECO:0000256" key="9">
    <source>
        <dbReference type="ARBA" id="ARBA00022664"/>
    </source>
</evidence>
<dbReference type="Pfam" id="PF00013">
    <property type="entry name" value="KH_1"/>
    <property type="match status" value="3"/>
</dbReference>
<dbReference type="Ensembl" id="ENSSSCT00045034803.1">
    <property type="protein sequence ID" value="ENSSSCP00045024138.1"/>
    <property type="gene ID" value="ENSSSCG00045020313.1"/>
</dbReference>
<keyword evidence="11" id="KW-0677">Repeat</keyword>
<evidence type="ECO:0000256" key="3">
    <source>
        <dbReference type="ARBA" id="ARBA00004642"/>
    </source>
</evidence>
<dbReference type="Proteomes" id="UP000694723">
    <property type="component" value="Unplaced"/>
</dbReference>
<dbReference type="InterPro" id="IPR004087">
    <property type="entry name" value="KH_dom"/>
</dbReference>
<dbReference type="FunFam" id="3.30.1370.10:FF:000021">
    <property type="entry name" value="Heterogeneous nuclear ribonucleoprotein K, like"/>
    <property type="match status" value="1"/>
</dbReference>
<evidence type="ECO:0000313" key="24">
    <source>
        <dbReference type="Ensembl" id="ENSSSCP00030044875.1"/>
    </source>
</evidence>
<comment type="function">
    <text evidence="20">One of the major pre-mRNA-binding proteins. Binds tenaciously to poly(C) sequences. Likely to play a role in the nuclear metabolism of hnRNAs, particularly for pre-mRNAs that contain cytidine-rich sequences. Can also bind poly(C) single-stranded DNA. Plays an important role in p53/TP53 response to DNA damage, acting at the level of both transcription activation and repression. When sumoylated, acts as a transcriptional coactivator of p53/TP53, playing a role in p21/CDKN1A and 14-3-3 sigma/SFN induction. As far as transcription repression is concerned, acts by interacting with long intergenic RNA p21 (lincRNA-p21), a non-coding RNA induced by p53/TP53. This interaction is necessary for the induction of apoptosis, but not cell cycle arrest. As part of a ribonucleoprotein complex composed at least of ZNF827, HNRNPL and the circular RNA circZNF827 that nucleates the complex on chromatin, may negatively regulate the transcription of genes involved in neuronal differentiation.</text>
</comment>
<dbReference type="FunFam" id="3.30.1370.10:FF:000023">
    <property type="entry name" value="Heterogeneous nuclear ribonucleoprotein K, like"/>
    <property type="match status" value="1"/>
</dbReference>
<dbReference type="InterPro" id="IPR012987">
    <property type="entry name" value="ROK_N"/>
</dbReference>
<dbReference type="PROSITE" id="PS50084">
    <property type="entry name" value="KH_TYPE_1"/>
    <property type="match status" value="3"/>
</dbReference>
<keyword evidence="10" id="KW-0747">Spliceosome</keyword>
<feature type="domain" description="K Homology" evidence="23">
    <location>
        <begin position="41"/>
        <end position="109"/>
    </location>
</feature>
<evidence type="ECO:0000256" key="18">
    <source>
        <dbReference type="ARBA" id="ARBA00023242"/>
    </source>
</evidence>
<keyword evidence="5" id="KW-0488">Methylation</keyword>
<evidence type="ECO:0000259" key="23">
    <source>
        <dbReference type="SMART" id="SM00322"/>
    </source>
</evidence>
<dbReference type="GO" id="GO:0003677">
    <property type="term" value="F:DNA binding"/>
    <property type="evidence" value="ECO:0007669"/>
    <property type="project" value="UniProtKB-KW"/>
</dbReference>
<organism evidence="24 25">
    <name type="scientific">Sus scrofa</name>
    <name type="common">Pig</name>
    <dbReference type="NCBI Taxonomy" id="9823"/>
    <lineage>
        <taxon>Eukaryota</taxon>
        <taxon>Metazoa</taxon>
        <taxon>Chordata</taxon>
        <taxon>Craniata</taxon>
        <taxon>Vertebrata</taxon>
        <taxon>Euteleostomi</taxon>
        <taxon>Mammalia</taxon>
        <taxon>Eutheria</taxon>
        <taxon>Laurasiatheria</taxon>
        <taxon>Artiodactyla</taxon>
        <taxon>Suina</taxon>
        <taxon>Suidae</taxon>
        <taxon>Sus</taxon>
    </lineage>
</organism>
<protein>
    <recommendedName>
        <fullName evidence="4">Heterogeneous nuclear ribonucleoprotein K</fullName>
    </recommendedName>
</protein>
<dbReference type="CDD" id="cd22434">
    <property type="entry name" value="KH-I_HNRNPK_rpt3"/>
    <property type="match status" value="1"/>
</dbReference>
<evidence type="ECO:0000256" key="2">
    <source>
        <dbReference type="ARBA" id="ARBA00004496"/>
    </source>
</evidence>
<keyword evidence="16" id="KW-0804">Transcription</keyword>
<keyword evidence="12 21" id="KW-0694">RNA-binding</keyword>
<evidence type="ECO:0000256" key="20">
    <source>
        <dbReference type="ARBA" id="ARBA00045294"/>
    </source>
</evidence>
<dbReference type="Proteomes" id="UP000694720">
    <property type="component" value="Unplaced"/>
</dbReference>
<name>A0A8D0Y521_PIG</name>
<dbReference type="Ensembl" id="ENSSSCT00030097393.1">
    <property type="protein sequence ID" value="ENSSSCP00030044875.1"/>
    <property type="gene ID" value="ENSSSCG00030069425.1"/>
</dbReference>
<dbReference type="FunFam" id="3.30.1370.10:FF:000025">
    <property type="entry name" value="Heterogeneous nuclear ribonucleoprotein K, like"/>
    <property type="match status" value="1"/>
</dbReference>
<evidence type="ECO:0000256" key="8">
    <source>
        <dbReference type="ARBA" id="ARBA00022553"/>
    </source>
</evidence>
<dbReference type="CDD" id="cd22433">
    <property type="entry name" value="KH-I_HNRNPK_rpt2"/>
    <property type="match status" value="1"/>
</dbReference>
<evidence type="ECO:0000256" key="22">
    <source>
        <dbReference type="SAM" id="MobiDB-lite"/>
    </source>
</evidence>
<dbReference type="AlphaFoldDB" id="A0A8D0Y521"/>
<dbReference type="Proteomes" id="UP000694728">
    <property type="component" value="Unplaced"/>
</dbReference>
<evidence type="ECO:0000313" key="25">
    <source>
        <dbReference type="Proteomes" id="UP000694570"/>
    </source>
</evidence>
<dbReference type="Gene3D" id="3.30.1370.10">
    <property type="entry name" value="K Homology domain, type 1"/>
    <property type="match status" value="3"/>
</dbReference>
<dbReference type="GO" id="GO:0008380">
    <property type="term" value="P:RNA splicing"/>
    <property type="evidence" value="ECO:0007669"/>
    <property type="project" value="UniProtKB-KW"/>
</dbReference>
<feature type="compositionally biased region" description="Basic and acidic residues" evidence="22">
    <location>
        <begin position="19"/>
        <end position="37"/>
    </location>
</feature>
<evidence type="ECO:0000256" key="17">
    <source>
        <dbReference type="ARBA" id="ARBA00023187"/>
    </source>
</evidence>
<dbReference type="InterPro" id="IPR004088">
    <property type="entry name" value="KH_dom_type_1"/>
</dbReference>
<dbReference type="GO" id="GO:0010629">
    <property type="term" value="P:negative regulation of gene expression"/>
    <property type="evidence" value="ECO:0007669"/>
    <property type="project" value="UniProtKB-ARBA"/>
</dbReference>
<dbReference type="Proteomes" id="UP000694724">
    <property type="component" value="Unplaced"/>
</dbReference>
<gene>
    <name evidence="24" type="primary">HNRNPK</name>
</gene>
<keyword evidence="14" id="KW-0238">DNA-binding</keyword>
<evidence type="ECO:0000256" key="15">
    <source>
        <dbReference type="ARBA" id="ARBA00023159"/>
    </source>
</evidence>
<keyword evidence="8" id="KW-0597">Phosphoprotein</keyword>
<evidence type="ECO:0000256" key="5">
    <source>
        <dbReference type="ARBA" id="ARBA00022481"/>
    </source>
</evidence>
<evidence type="ECO:0000256" key="6">
    <source>
        <dbReference type="ARBA" id="ARBA00022490"/>
    </source>
</evidence>
<evidence type="ECO:0000256" key="1">
    <source>
        <dbReference type="ARBA" id="ARBA00004188"/>
    </source>
</evidence>
<evidence type="ECO:0000256" key="7">
    <source>
        <dbReference type="ARBA" id="ARBA00022491"/>
    </source>
</evidence>
<dbReference type="PANTHER" id="PTHR10288">
    <property type="entry name" value="KH DOMAIN CONTAINING RNA BINDING PROTEIN"/>
    <property type="match status" value="1"/>
</dbReference>
<dbReference type="Proteomes" id="UP000694570">
    <property type="component" value="Unplaced"/>
</dbReference>
<dbReference type="GO" id="GO:0006397">
    <property type="term" value="P:mRNA processing"/>
    <property type="evidence" value="ECO:0007669"/>
    <property type="project" value="UniProtKB-KW"/>
</dbReference>
<keyword evidence="18" id="KW-0539">Nucleus</keyword>
<dbReference type="GO" id="GO:0042981">
    <property type="term" value="P:regulation of apoptotic process"/>
    <property type="evidence" value="ECO:0007669"/>
    <property type="project" value="UniProtKB-ARBA"/>
</dbReference>
<evidence type="ECO:0000256" key="4">
    <source>
        <dbReference type="ARBA" id="ARBA00018447"/>
    </source>
</evidence>
<keyword evidence="19" id="KW-0687">Ribonucleoprotein</keyword>
<evidence type="ECO:0000256" key="21">
    <source>
        <dbReference type="PROSITE-ProRule" id="PRU00117"/>
    </source>
</evidence>
<dbReference type="GO" id="GO:0005737">
    <property type="term" value="C:cytoplasm"/>
    <property type="evidence" value="ECO:0007669"/>
    <property type="project" value="UniProtKB-SubCell"/>
</dbReference>
<evidence type="ECO:0000256" key="10">
    <source>
        <dbReference type="ARBA" id="ARBA00022728"/>
    </source>
</evidence>
<feature type="region of interest" description="Disordered" evidence="22">
    <location>
        <begin position="226"/>
        <end position="305"/>
    </location>
</feature>
<dbReference type="GO" id="GO:0002102">
    <property type="term" value="C:podosome"/>
    <property type="evidence" value="ECO:0007669"/>
    <property type="project" value="UniProtKB-SubCell"/>
</dbReference>
<feature type="compositionally biased region" description="Low complexity" evidence="22">
    <location>
        <begin position="228"/>
        <end position="242"/>
    </location>
</feature>
<evidence type="ECO:0000256" key="16">
    <source>
        <dbReference type="ARBA" id="ARBA00023163"/>
    </source>
</evidence>
<keyword evidence="9" id="KW-0507">mRNA processing</keyword>
<evidence type="ECO:0000256" key="14">
    <source>
        <dbReference type="ARBA" id="ARBA00023125"/>
    </source>
</evidence>